<evidence type="ECO:0000313" key="2">
    <source>
        <dbReference type="EMBL" id="ORY06747.1"/>
    </source>
</evidence>
<comment type="caution">
    <text evidence="2">The sequence shown here is derived from an EMBL/GenBank/DDBJ whole genome shotgun (WGS) entry which is preliminary data.</text>
</comment>
<accession>A0A1Y1Z9N8</accession>
<evidence type="ECO:0000256" key="1">
    <source>
        <dbReference type="SAM" id="SignalP"/>
    </source>
</evidence>
<protein>
    <submittedName>
        <fullName evidence="2">Uncharacterized protein</fullName>
    </submittedName>
</protein>
<dbReference type="EMBL" id="MCFA01000114">
    <property type="protein sequence ID" value="ORY06747.1"/>
    <property type="molecule type" value="Genomic_DNA"/>
</dbReference>
<dbReference type="Proteomes" id="UP000193144">
    <property type="component" value="Unassembled WGS sequence"/>
</dbReference>
<organism evidence="2 3">
    <name type="scientific">Clohesyomyces aquaticus</name>
    <dbReference type="NCBI Taxonomy" id="1231657"/>
    <lineage>
        <taxon>Eukaryota</taxon>
        <taxon>Fungi</taxon>
        <taxon>Dikarya</taxon>
        <taxon>Ascomycota</taxon>
        <taxon>Pezizomycotina</taxon>
        <taxon>Dothideomycetes</taxon>
        <taxon>Pleosporomycetidae</taxon>
        <taxon>Pleosporales</taxon>
        <taxon>Lindgomycetaceae</taxon>
        <taxon>Clohesyomyces</taxon>
    </lineage>
</organism>
<reference evidence="2 3" key="1">
    <citation type="submission" date="2016-07" db="EMBL/GenBank/DDBJ databases">
        <title>Pervasive Adenine N6-methylation of Active Genes in Fungi.</title>
        <authorList>
            <consortium name="DOE Joint Genome Institute"/>
            <person name="Mondo S.J."/>
            <person name="Dannebaum R.O."/>
            <person name="Kuo R.C."/>
            <person name="Labutti K."/>
            <person name="Haridas S."/>
            <person name="Kuo A."/>
            <person name="Salamov A."/>
            <person name="Ahrendt S.R."/>
            <person name="Lipzen A."/>
            <person name="Sullivan W."/>
            <person name="Andreopoulos W.B."/>
            <person name="Clum A."/>
            <person name="Lindquist E."/>
            <person name="Daum C."/>
            <person name="Ramamoorthy G.K."/>
            <person name="Gryganskyi A."/>
            <person name="Culley D."/>
            <person name="Magnuson J.K."/>
            <person name="James T.Y."/>
            <person name="O'Malley M.A."/>
            <person name="Stajich J.E."/>
            <person name="Spatafora J.W."/>
            <person name="Visel A."/>
            <person name="Grigoriev I.V."/>
        </authorList>
    </citation>
    <scope>NUCLEOTIDE SEQUENCE [LARGE SCALE GENOMIC DNA]</scope>
    <source>
        <strain evidence="2 3">CBS 115471</strain>
    </source>
</reference>
<evidence type="ECO:0000313" key="3">
    <source>
        <dbReference type="Proteomes" id="UP000193144"/>
    </source>
</evidence>
<keyword evidence="1" id="KW-0732">Signal</keyword>
<name>A0A1Y1Z9N8_9PLEO</name>
<sequence length="109" mass="11981">MTGHSEQGRGAGRWVLAASCLRGAVLATTPTCWDPGFWRKSWYTTEGGFSAPATYWKDVGKPDLEMNITQEWVVLETSCAAAVLASCAQWRPHGDRRGGCNRRAEKGYS</sequence>
<proteinExistence type="predicted"/>
<dbReference type="AlphaFoldDB" id="A0A1Y1Z9N8"/>
<feature type="chain" id="PRO_5013095990" evidence="1">
    <location>
        <begin position="28"/>
        <end position="109"/>
    </location>
</feature>
<gene>
    <name evidence="2" type="ORF">BCR34DRAFT_590497</name>
</gene>
<feature type="signal peptide" evidence="1">
    <location>
        <begin position="1"/>
        <end position="27"/>
    </location>
</feature>
<keyword evidence="3" id="KW-1185">Reference proteome</keyword>